<feature type="non-terminal residue" evidence="2">
    <location>
        <position position="1"/>
    </location>
</feature>
<keyword evidence="3" id="KW-1185">Reference proteome</keyword>
<reference evidence="2" key="2">
    <citation type="submission" date="2023-05" db="EMBL/GenBank/DDBJ databases">
        <authorList>
            <consortium name="Lawrence Berkeley National Laboratory"/>
            <person name="Steindorff A."/>
            <person name="Hensen N."/>
            <person name="Bonometti L."/>
            <person name="Westerberg I."/>
            <person name="Brannstrom I.O."/>
            <person name="Guillou S."/>
            <person name="Cros-Aarteil S."/>
            <person name="Calhoun S."/>
            <person name="Haridas S."/>
            <person name="Kuo A."/>
            <person name="Mondo S."/>
            <person name="Pangilinan J."/>
            <person name="Riley R."/>
            <person name="Labutti K."/>
            <person name="Andreopoulos B."/>
            <person name="Lipzen A."/>
            <person name="Chen C."/>
            <person name="Yanf M."/>
            <person name="Daum C."/>
            <person name="Ng V."/>
            <person name="Clum A."/>
            <person name="Ohm R."/>
            <person name="Martin F."/>
            <person name="Silar P."/>
            <person name="Natvig D."/>
            <person name="Lalanne C."/>
            <person name="Gautier V."/>
            <person name="Ament-Velasquez S.L."/>
            <person name="Kruys A."/>
            <person name="Hutchinson M.I."/>
            <person name="Powell A.J."/>
            <person name="Barry K."/>
            <person name="Miller A.N."/>
            <person name="Grigoriev I.V."/>
            <person name="Debuchy R."/>
            <person name="Gladieux P."/>
            <person name="Thoren M.H."/>
            <person name="Johannesson H."/>
        </authorList>
    </citation>
    <scope>NUCLEOTIDE SEQUENCE</scope>
    <source>
        <strain evidence="2">PSN309</strain>
    </source>
</reference>
<dbReference type="Proteomes" id="UP001302126">
    <property type="component" value="Unassembled WGS sequence"/>
</dbReference>
<protein>
    <submittedName>
        <fullName evidence="2">Uncharacterized protein</fullName>
    </submittedName>
</protein>
<proteinExistence type="predicted"/>
<evidence type="ECO:0000313" key="2">
    <source>
        <dbReference type="EMBL" id="KAK4184742.1"/>
    </source>
</evidence>
<gene>
    <name evidence="2" type="ORF">QBC35DRAFT_505177</name>
</gene>
<organism evidence="2 3">
    <name type="scientific">Podospora australis</name>
    <dbReference type="NCBI Taxonomy" id="1536484"/>
    <lineage>
        <taxon>Eukaryota</taxon>
        <taxon>Fungi</taxon>
        <taxon>Dikarya</taxon>
        <taxon>Ascomycota</taxon>
        <taxon>Pezizomycotina</taxon>
        <taxon>Sordariomycetes</taxon>
        <taxon>Sordariomycetidae</taxon>
        <taxon>Sordariales</taxon>
        <taxon>Podosporaceae</taxon>
        <taxon>Podospora</taxon>
    </lineage>
</organism>
<evidence type="ECO:0000256" key="1">
    <source>
        <dbReference type="SAM" id="MobiDB-lite"/>
    </source>
</evidence>
<feature type="compositionally biased region" description="Basic and acidic residues" evidence="1">
    <location>
        <begin position="217"/>
        <end position="230"/>
    </location>
</feature>
<feature type="compositionally biased region" description="Acidic residues" evidence="1">
    <location>
        <begin position="231"/>
        <end position="260"/>
    </location>
</feature>
<comment type="caution">
    <text evidence="2">The sequence shown here is derived from an EMBL/GenBank/DDBJ whole genome shotgun (WGS) entry which is preliminary data.</text>
</comment>
<feature type="region of interest" description="Disordered" evidence="1">
    <location>
        <begin position="217"/>
        <end position="263"/>
    </location>
</feature>
<sequence length="314" mass="36140">LHIMGRVMTASPDSGHASTRRSINGSRRFLPYHLDSSSRGTRRPQRLVQSPRVIVTRSVARREEEERAMEAHTIHDFEHFHTQALEEFRNYKSSVNRTIGPITTPAVVGRLLQSIAQQTKPWSSYATKLNAAGTIGNIINGMLRTRCIFANGQIKPWGDILIEVVDQFTPEEKAQLMAEHRHWLEQWKLTITMAEGHYYEETLRLREAVQIMKGEIHAGEDAEMGGRDPEDNYEADDEDEDEDEEEDGPIDIKIEEEDDQGALMEMNIDIKKEDEGSDEDMMDIPEMKAGISQRRWRRVPPKRLITRLFDEDLC</sequence>
<dbReference type="AlphaFoldDB" id="A0AAN6WQW2"/>
<feature type="compositionally biased region" description="Polar residues" evidence="1">
    <location>
        <begin position="16"/>
        <end position="25"/>
    </location>
</feature>
<evidence type="ECO:0000313" key="3">
    <source>
        <dbReference type="Proteomes" id="UP001302126"/>
    </source>
</evidence>
<accession>A0AAN6WQW2</accession>
<dbReference type="EMBL" id="MU864475">
    <property type="protein sequence ID" value="KAK4184742.1"/>
    <property type="molecule type" value="Genomic_DNA"/>
</dbReference>
<reference evidence="2" key="1">
    <citation type="journal article" date="2023" name="Mol. Phylogenet. Evol.">
        <title>Genome-scale phylogeny and comparative genomics of the fungal order Sordariales.</title>
        <authorList>
            <person name="Hensen N."/>
            <person name="Bonometti L."/>
            <person name="Westerberg I."/>
            <person name="Brannstrom I.O."/>
            <person name="Guillou S."/>
            <person name="Cros-Aarteil S."/>
            <person name="Calhoun S."/>
            <person name="Haridas S."/>
            <person name="Kuo A."/>
            <person name="Mondo S."/>
            <person name="Pangilinan J."/>
            <person name="Riley R."/>
            <person name="LaButti K."/>
            <person name="Andreopoulos B."/>
            <person name="Lipzen A."/>
            <person name="Chen C."/>
            <person name="Yan M."/>
            <person name="Daum C."/>
            <person name="Ng V."/>
            <person name="Clum A."/>
            <person name="Steindorff A."/>
            <person name="Ohm R.A."/>
            <person name="Martin F."/>
            <person name="Silar P."/>
            <person name="Natvig D.O."/>
            <person name="Lalanne C."/>
            <person name="Gautier V."/>
            <person name="Ament-Velasquez S.L."/>
            <person name="Kruys A."/>
            <person name="Hutchinson M.I."/>
            <person name="Powell A.J."/>
            <person name="Barry K."/>
            <person name="Miller A.N."/>
            <person name="Grigoriev I.V."/>
            <person name="Debuchy R."/>
            <person name="Gladieux P."/>
            <person name="Hiltunen Thoren M."/>
            <person name="Johannesson H."/>
        </authorList>
    </citation>
    <scope>NUCLEOTIDE SEQUENCE</scope>
    <source>
        <strain evidence="2">PSN309</strain>
    </source>
</reference>
<name>A0AAN6WQW2_9PEZI</name>
<feature type="region of interest" description="Disordered" evidence="1">
    <location>
        <begin position="1"/>
        <end position="45"/>
    </location>
</feature>